<evidence type="ECO:0000256" key="5">
    <source>
        <dbReference type="ARBA" id="ARBA00023163"/>
    </source>
</evidence>
<dbReference type="SUPFAM" id="SSF88659">
    <property type="entry name" value="Sigma3 and sigma4 domains of RNA polymerase sigma factors"/>
    <property type="match status" value="1"/>
</dbReference>
<evidence type="ECO:0000313" key="9">
    <source>
        <dbReference type="EMBL" id="TNM51679.1"/>
    </source>
</evidence>
<dbReference type="RefSeq" id="WP_139470317.1">
    <property type="nucleotide sequence ID" value="NZ_VDMQ01000016.1"/>
</dbReference>
<accession>A0A5C4WWG7</accession>
<evidence type="ECO:0000256" key="2">
    <source>
        <dbReference type="ARBA" id="ARBA00011344"/>
    </source>
</evidence>
<feature type="domain" description="RNA polymerase sigma factor 70 region 4 type 2" evidence="8">
    <location>
        <begin position="139"/>
        <end position="190"/>
    </location>
</feature>
<name>A0A5C4WWG7_9MICO</name>
<reference evidence="9 10" key="1">
    <citation type="submission" date="2019-06" db="EMBL/GenBank/DDBJ databases">
        <authorList>
            <person name="Mardanova A.M."/>
            <person name="Pudova D.S."/>
            <person name="Shagimardanova E.I."/>
            <person name="Gogoleva N.E."/>
            <person name="Lutfullin M.T."/>
            <person name="Hadieva G.F."/>
            <person name="Sharipova M.R."/>
        </authorList>
    </citation>
    <scope>NUCLEOTIDE SEQUENCE [LARGE SCALE GENOMIC DNA]</scope>
    <source>
        <strain evidence="9 10">MG-1</strain>
    </source>
</reference>
<comment type="caution">
    <text evidence="9">The sequence shown here is derived from an EMBL/GenBank/DDBJ whole genome shotgun (WGS) entry which is preliminary data.</text>
</comment>
<gene>
    <name evidence="9" type="ORF">FHQ09_17685</name>
</gene>
<dbReference type="GO" id="GO:0006352">
    <property type="term" value="P:DNA-templated transcription initiation"/>
    <property type="evidence" value="ECO:0007669"/>
    <property type="project" value="InterPro"/>
</dbReference>
<keyword evidence="5" id="KW-0804">Transcription</keyword>
<dbReference type="InterPro" id="IPR007627">
    <property type="entry name" value="RNA_pol_sigma70_r2"/>
</dbReference>
<dbReference type="InterPro" id="IPR013324">
    <property type="entry name" value="RNA_pol_sigma_r3/r4-like"/>
</dbReference>
<dbReference type="GO" id="GO:0003677">
    <property type="term" value="F:DNA binding"/>
    <property type="evidence" value="ECO:0007669"/>
    <property type="project" value="InterPro"/>
</dbReference>
<protein>
    <submittedName>
        <fullName evidence="9">Sigma-70 family RNA polymerase sigma factor</fullName>
    </submittedName>
</protein>
<dbReference type="InterPro" id="IPR032710">
    <property type="entry name" value="NTF2-like_dom_sf"/>
</dbReference>
<dbReference type="AlphaFoldDB" id="A0A5C4WWG7"/>
<dbReference type="InterPro" id="IPR036388">
    <property type="entry name" value="WH-like_DNA-bd_sf"/>
</dbReference>
<dbReference type="InterPro" id="IPR013249">
    <property type="entry name" value="RNA_pol_sigma70_r4_t2"/>
</dbReference>
<dbReference type="GO" id="GO:0016987">
    <property type="term" value="F:sigma factor activity"/>
    <property type="evidence" value="ECO:0007669"/>
    <property type="project" value="UniProtKB-KW"/>
</dbReference>
<organism evidence="9 10">
    <name type="scientific">Brevibacterium sediminis</name>
    <dbReference type="NCBI Taxonomy" id="1857024"/>
    <lineage>
        <taxon>Bacteria</taxon>
        <taxon>Bacillati</taxon>
        <taxon>Actinomycetota</taxon>
        <taxon>Actinomycetes</taxon>
        <taxon>Micrococcales</taxon>
        <taxon>Brevibacteriaceae</taxon>
        <taxon>Brevibacterium</taxon>
    </lineage>
</organism>
<dbReference type="Proteomes" id="UP000314223">
    <property type="component" value="Unassembled WGS sequence"/>
</dbReference>
<dbReference type="InterPro" id="IPR014284">
    <property type="entry name" value="RNA_pol_sigma-70_dom"/>
</dbReference>
<comment type="similarity">
    <text evidence="1">Belongs to the sigma-70 factor family. ECF subfamily.</text>
</comment>
<dbReference type="PANTHER" id="PTHR30173:SF43">
    <property type="entry name" value="ECF RNA POLYMERASE SIGMA FACTOR SIGI-RELATED"/>
    <property type="match status" value="1"/>
</dbReference>
<evidence type="ECO:0000256" key="6">
    <source>
        <dbReference type="SAM" id="MobiDB-lite"/>
    </source>
</evidence>
<dbReference type="Pfam" id="PF04542">
    <property type="entry name" value="Sigma70_r2"/>
    <property type="match status" value="1"/>
</dbReference>
<evidence type="ECO:0000256" key="3">
    <source>
        <dbReference type="ARBA" id="ARBA00023015"/>
    </source>
</evidence>
<dbReference type="InterPro" id="IPR013325">
    <property type="entry name" value="RNA_pol_sigma_r2"/>
</dbReference>
<dbReference type="NCBIfam" id="TIGR02937">
    <property type="entry name" value="sigma70-ECF"/>
    <property type="match status" value="1"/>
</dbReference>
<keyword evidence="4" id="KW-0731">Sigma factor</keyword>
<dbReference type="Gene3D" id="1.10.10.10">
    <property type="entry name" value="Winged helix-like DNA-binding domain superfamily/Winged helix DNA-binding domain"/>
    <property type="match status" value="1"/>
</dbReference>
<feature type="domain" description="RNA polymerase sigma-70 region 2" evidence="7">
    <location>
        <begin position="17"/>
        <end position="80"/>
    </location>
</feature>
<dbReference type="InterPro" id="IPR052704">
    <property type="entry name" value="ECF_Sigma-70_Domain"/>
</dbReference>
<dbReference type="SUPFAM" id="SSF54427">
    <property type="entry name" value="NTF2-like"/>
    <property type="match status" value="1"/>
</dbReference>
<feature type="compositionally biased region" description="Gly residues" evidence="6">
    <location>
        <begin position="111"/>
        <end position="120"/>
    </location>
</feature>
<dbReference type="SUPFAM" id="SSF88946">
    <property type="entry name" value="Sigma2 domain of RNA polymerase sigma factors"/>
    <property type="match status" value="1"/>
</dbReference>
<proteinExistence type="inferred from homology"/>
<dbReference type="Pfam" id="PF08281">
    <property type="entry name" value="Sigma70_r4_2"/>
    <property type="match status" value="1"/>
</dbReference>
<evidence type="ECO:0000259" key="8">
    <source>
        <dbReference type="Pfam" id="PF08281"/>
    </source>
</evidence>
<dbReference type="PANTHER" id="PTHR30173">
    <property type="entry name" value="SIGMA 19 FACTOR"/>
    <property type="match status" value="1"/>
</dbReference>
<keyword evidence="3" id="KW-0805">Transcription regulation</keyword>
<dbReference type="EMBL" id="VDMQ01000016">
    <property type="protein sequence ID" value="TNM51679.1"/>
    <property type="molecule type" value="Genomic_DNA"/>
</dbReference>
<feature type="region of interest" description="Disordered" evidence="6">
    <location>
        <begin position="88"/>
        <end position="126"/>
    </location>
</feature>
<evidence type="ECO:0000313" key="10">
    <source>
        <dbReference type="Proteomes" id="UP000314223"/>
    </source>
</evidence>
<dbReference type="Gene3D" id="1.10.1740.10">
    <property type="match status" value="1"/>
</dbReference>
<evidence type="ECO:0000256" key="4">
    <source>
        <dbReference type="ARBA" id="ARBA00023082"/>
    </source>
</evidence>
<sequence>MPSETSPQTLAEVADQFSSHRPKMFAIAHRTLGSPWAADDAVQEAWIRLQRADIAAIDNLEAWLTTVISRVCIDAIRRDAARREDLHWEASDDDAVPDHDSTGEAPDTAGTPGGGGGGSGVRTDRPEDSALLRDDLTVALHVILDTLGPLERLALVLHDIFALSYDDIAPIVDRSPVAARQLASRARARLRKVDAEEVRHRQETAITSFLEAARGGDFGGLLQLLDPEIEVRSDPAAVSLAQAGAEFGAPLIRPEVVGRDAVARVFNGRAKATELVSIDGVPAAAYISDGVARALYLFHFVDGRVASVDVIADDETLRHLLITQ</sequence>
<feature type="compositionally biased region" description="Basic and acidic residues" evidence="6">
    <location>
        <begin position="88"/>
        <end position="102"/>
    </location>
</feature>
<evidence type="ECO:0000259" key="7">
    <source>
        <dbReference type="Pfam" id="PF04542"/>
    </source>
</evidence>
<comment type="subunit">
    <text evidence="2">Interacts transiently with the RNA polymerase catalytic core formed by RpoA, RpoB, RpoC and RpoZ (2 alpha, 1 beta, 1 beta' and 1 omega subunit) to form the RNA polymerase holoenzyme that can initiate transcription.</text>
</comment>
<evidence type="ECO:0000256" key="1">
    <source>
        <dbReference type="ARBA" id="ARBA00010641"/>
    </source>
</evidence>